<dbReference type="PROSITE" id="PS50190">
    <property type="entry name" value="SEC7"/>
    <property type="match status" value="1"/>
</dbReference>
<dbReference type="FunFam" id="1.10.1000.11:FF:000009">
    <property type="entry name" value="IQ motif and SEC7 domain-containing protein"/>
    <property type="match status" value="1"/>
</dbReference>
<feature type="region of interest" description="Disordered" evidence="6">
    <location>
        <begin position="177"/>
        <end position="203"/>
    </location>
</feature>
<accession>A0A0M3I4J9</accession>
<dbReference type="CDD" id="cd13318">
    <property type="entry name" value="PH_IQSEC"/>
    <property type="match status" value="1"/>
</dbReference>
<evidence type="ECO:0000256" key="5">
    <source>
        <dbReference type="ARBA" id="ARBA00023054"/>
    </source>
</evidence>
<dbReference type="PROSITE" id="PS50096">
    <property type="entry name" value="IQ"/>
    <property type="match status" value="1"/>
</dbReference>
<dbReference type="GO" id="GO:0030036">
    <property type="term" value="P:actin cytoskeleton organization"/>
    <property type="evidence" value="ECO:0007669"/>
    <property type="project" value="TreeGrafter"/>
</dbReference>
<proteinExistence type="inferred from homology"/>
<evidence type="ECO:0000256" key="1">
    <source>
        <dbReference type="ARBA" id="ARBA00004496"/>
    </source>
</evidence>
<name>A0A0M3I4J9_ASCLU</name>
<dbReference type="SUPFAM" id="SSF48425">
    <property type="entry name" value="Sec7 domain"/>
    <property type="match status" value="1"/>
</dbReference>
<reference evidence="9" key="1">
    <citation type="submission" date="2017-02" db="UniProtKB">
        <authorList>
            <consortium name="WormBaseParasite"/>
        </authorList>
    </citation>
    <scope>IDENTIFICATION</scope>
</reference>
<evidence type="ECO:0000256" key="4">
    <source>
        <dbReference type="ARBA" id="ARBA00022553"/>
    </source>
</evidence>
<dbReference type="AlphaFoldDB" id="A0A0M3I4J9"/>
<dbReference type="Gene3D" id="1.10.1000.11">
    <property type="entry name" value="Arf Nucleotide-binding Site Opener,domain 2"/>
    <property type="match status" value="1"/>
</dbReference>
<comment type="subcellular location">
    <subcellularLocation>
        <location evidence="1">Cytoplasm</location>
    </subcellularLocation>
</comment>
<dbReference type="InterPro" id="IPR035999">
    <property type="entry name" value="Sec7_dom_sf"/>
</dbReference>
<dbReference type="GO" id="GO:0032012">
    <property type="term" value="P:regulation of ARF protein signal transduction"/>
    <property type="evidence" value="ECO:0007669"/>
    <property type="project" value="InterPro"/>
</dbReference>
<dbReference type="PANTHER" id="PTHR10663:SF342">
    <property type="entry name" value="FI21420P1"/>
    <property type="match status" value="1"/>
</dbReference>
<dbReference type="InterPro" id="IPR000904">
    <property type="entry name" value="Sec7_dom"/>
</dbReference>
<keyword evidence="4" id="KW-0597">Phosphoprotein</keyword>
<evidence type="ECO:0000256" key="2">
    <source>
        <dbReference type="ARBA" id="ARBA00006248"/>
    </source>
</evidence>
<dbReference type="GO" id="GO:0005085">
    <property type="term" value="F:guanyl-nucleotide exchange factor activity"/>
    <property type="evidence" value="ECO:0007669"/>
    <property type="project" value="InterPro"/>
</dbReference>
<dbReference type="CDD" id="cd00171">
    <property type="entry name" value="Sec7"/>
    <property type="match status" value="1"/>
</dbReference>
<dbReference type="WBParaSite" id="ALUE_0001172801-mRNA-1">
    <property type="protein sequence ID" value="ALUE_0001172801-mRNA-1"/>
    <property type="gene ID" value="ALUE_0001172801"/>
</dbReference>
<keyword evidence="8" id="KW-1185">Reference proteome</keyword>
<feature type="region of interest" description="Disordered" evidence="6">
    <location>
        <begin position="620"/>
        <end position="663"/>
    </location>
</feature>
<dbReference type="PANTHER" id="PTHR10663">
    <property type="entry name" value="GUANYL-NUCLEOTIDE EXCHANGE FACTOR"/>
    <property type="match status" value="1"/>
</dbReference>
<dbReference type="GO" id="GO:0005737">
    <property type="term" value="C:cytoplasm"/>
    <property type="evidence" value="ECO:0007669"/>
    <property type="project" value="UniProtKB-SubCell"/>
</dbReference>
<dbReference type="Gene3D" id="1.10.220.20">
    <property type="match status" value="1"/>
</dbReference>
<dbReference type="InterPro" id="IPR011993">
    <property type="entry name" value="PH-like_dom_sf"/>
</dbReference>
<organism evidence="8 9">
    <name type="scientific">Ascaris lumbricoides</name>
    <name type="common">Giant roundworm</name>
    <dbReference type="NCBI Taxonomy" id="6252"/>
    <lineage>
        <taxon>Eukaryota</taxon>
        <taxon>Metazoa</taxon>
        <taxon>Ecdysozoa</taxon>
        <taxon>Nematoda</taxon>
        <taxon>Chromadorea</taxon>
        <taxon>Rhabditida</taxon>
        <taxon>Spirurina</taxon>
        <taxon>Ascaridomorpha</taxon>
        <taxon>Ascaridoidea</taxon>
        <taxon>Ascarididae</taxon>
        <taxon>Ascaris</taxon>
    </lineage>
</organism>
<dbReference type="InterPro" id="IPR033742">
    <property type="entry name" value="IQSEC_PH"/>
</dbReference>
<keyword evidence="3" id="KW-0963">Cytoplasm</keyword>
<protein>
    <submittedName>
        <fullName evidence="9">SEC7 domain-containing protein</fullName>
    </submittedName>
</protein>
<evidence type="ECO:0000313" key="8">
    <source>
        <dbReference type="Proteomes" id="UP000036681"/>
    </source>
</evidence>
<keyword evidence="5" id="KW-0175">Coiled coil</keyword>
<evidence type="ECO:0000259" key="7">
    <source>
        <dbReference type="PROSITE" id="PS50190"/>
    </source>
</evidence>
<dbReference type="InterPro" id="IPR023394">
    <property type="entry name" value="Sec7_C_sf"/>
</dbReference>
<dbReference type="SUPFAM" id="SSF50729">
    <property type="entry name" value="PH domain-like"/>
    <property type="match status" value="1"/>
</dbReference>
<feature type="compositionally biased region" description="Low complexity" evidence="6">
    <location>
        <begin position="647"/>
        <end position="657"/>
    </location>
</feature>
<feature type="domain" description="SEC7" evidence="7">
    <location>
        <begin position="270"/>
        <end position="463"/>
    </location>
</feature>
<dbReference type="Pfam" id="PF01369">
    <property type="entry name" value="Sec7"/>
    <property type="match status" value="1"/>
</dbReference>
<evidence type="ECO:0000256" key="6">
    <source>
        <dbReference type="SAM" id="MobiDB-lite"/>
    </source>
</evidence>
<evidence type="ECO:0000256" key="3">
    <source>
        <dbReference type="ARBA" id="ARBA00022490"/>
    </source>
</evidence>
<comment type="similarity">
    <text evidence="2">Belongs to the BRAG family.</text>
</comment>
<dbReference type="Pfam" id="PF16453">
    <property type="entry name" value="IQ_SEC7_PH"/>
    <property type="match status" value="1"/>
</dbReference>
<dbReference type="SMART" id="SM00222">
    <property type="entry name" value="Sec7"/>
    <property type="match status" value="1"/>
</dbReference>
<dbReference type="Proteomes" id="UP000036681">
    <property type="component" value="Unplaced"/>
</dbReference>
<evidence type="ECO:0000313" key="9">
    <source>
        <dbReference type="WBParaSite" id="ALUE_0001172801-mRNA-1"/>
    </source>
</evidence>
<sequence length="692" mass="78715">MSRSSASFSRRTGIASKTSMITEWRTSASSSRMLSTYEISDDLSRRQIQVLERRYGGRLRAHAAATRIQRAFRQYRMMQQWRRLVVPLQPWDTSITHIRYIESVTRWRASNVNGVSHPHRICDASRYANASEPSLQQQHWARRACAFSTSTLSSATGSQSNGSPIPTRYHPSVSLSAQLRATRSKECQSPPSPARLEPEPNAHRPYMELMSPRLSHRRIVVDPPQMQASNVWVPRSSLSSARSCHTNSLPRLDTHAMHSTPLSSDVARQQAISEQQRRRQYRIALNFFNKKPARGIQFLLNWGFVEENAHAVAKLLIGRRGLSKQMIGEYLGHLHDPFHSSVLDHFINEIDLHGMEIDVALRHTLTFFRLPGEAQKIERIVQVFARRYIECNPERAASFHGADTVFVLAFAIIMLNTDLHSPNIKPSRKMKLEDFIRNLRGIDAGFNIDRSLLTGIYERIREHEFRSGSDHVTQVMKVDQSIVGKDKPKLVEPQRRLVCYCRLNQIMDRTKRQAPNAHQREVFLFNDMMLVAKIVSKKKTCSQYTLRMWTPLIGMRVRVFETNFYHFGVSIVCQDDQEILLNAKNDEDRHRFVADVRESIAECAEMEAIRIESELDKHAAGGLSRSESQRDSGLPDYDGAPLGNDVSNGSGLSNGGSERSRGIILQTPRRLSFNSLDSGVVEEGAACEFVPS</sequence>
<dbReference type="Gene3D" id="2.30.29.30">
    <property type="entry name" value="Pleckstrin-homology domain (PH domain)/Phosphotyrosine-binding domain (PTB)"/>
    <property type="match status" value="1"/>
</dbReference>